<evidence type="ECO:0000256" key="1">
    <source>
        <dbReference type="SAM" id="MobiDB-lite"/>
    </source>
</evidence>
<evidence type="ECO:0000313" key="2">
    <source>
        <dbReference type="EMBL" id="SCY72724.1"/>
    </source>
</evidence>
<sequence length="202" mass="23328">MGGLKFLITLVVIYLIFRSIMRKVLSSVNSEGGGALKGKLGDVIEQMKQEMEKARLEAEREAAGEDDEDFMDDDPWEELRGGSESYREEILEEDSVISQERWEADDERPSLHERWEEGDDSPALHERWNAEDERPDLHERWEATDDSASLWDSPEGGHKAKRVSPEARTAAIQPCDSRRKHRMRLKEAVIWKEILDRPVGLR</sequence>
<gene>
    <name evidence="2" type="ORF">SAMN05216233_11891</name>
</gene>
<keyword evidence="3" id="KW-1185">Reference proteome</keyword>
<reference evidence="2 3" key="1">
    <citation type="submission" date="2016-10" db="EMBL/GenBank/DDBJ databases">
        <authorList>
            <person name="de Groot N.N."/>
        </authorList>
    </citation>
    <scope>NUCLEOTIDE SEQUENCE [LARGE SCALE GENOMIC DNA]</scope>
    <source>
        <strain evidence="2 3">AA1</strain>
    </source>
</reference>
<dbReference type="RefSeq" id="WP_092213528.1">
    <property type="nucleotide sequence ID" value="NZ_FMUX01000018.1"/>
</dbReference>
<proteinExistence type="predicted"/>
<dbReference type="AlphaFoldDB" id="A0A1G5I9L8"/>
<feature type="region of interest" description="Disordered" evidence="1">
    <location>
        <begin position="56"/>
        <end position="75"/>
    </location>
</feature>
<feature type="compositionally biased region" description="Basic and acidic residues" evidence="1">
    <location>
        <begin position="122"/>
        <end position="143"/>
    </location>
</feature>
<dbReference type="EMBL" id="FMUX01000018">
    <property type="protein sequence ID" value="SCY72724.1"/>
    <property type="molecule type" value="Genomic_DNA"/>
</dbReference>
<protein>
    <submittedName>
        <fullName evidence="2">Uncharacterized protein</fullName>
    </submittedName>
</protein>
<feature type="region of interest" description="Disordered" evidence="1">
    <location>
        <begin position="99"/>
        <end position="171"/>
    </location>
</feature>
<accession>A0A1G5I9L8</accession>
<name>A0A1G5I9L8_9BACT</name>
<feature type="compositionally biased region" description="Acidic residues" evidence="1">
    <location>
        <begin position="64"/>
        <end position="75"/>
    </location>
</feature>
<dbReference type="STRING" id="419481.SAMN05216233_11891"/>
<evidence type="ECO:0000313" key="3">
    <source>
        <dbReference type="Proteomes" id="UP000198870"/>
    </source>
</evidence>
<dbReference type="Proteomes" id="UP000198870">
    <property type="component" value="Unassembled WGS sequence"/>
</dbReference>
<organism evidence="2 3">
    <name type="scientific">Desulfoluna spongiiphila</name>
    <dbReference type="NCBI Taxonomy" id="419481"/>
    <lineage>
        <taxon>Bacteria</taxon>
        <taxon>Pseudomonadati</taxon>
        <taxon>Thermodesulfobacteriota</taxon>
        <taxon>Desulfobacteria</taxon>
        <taxon>Desulfobacterales</taxon>
        <taxon>Desulfolunaceae</taxon>
        <taxon>Desulfoluna</taxon>
    </lineage>
</organism>